<name>A0A8X9ADD0_SALSN</name>
<dbReference type="InterPro" id="IPR032710">
    <property type="entry name" value="NTF2-like_dom_sf"/>
</dbReference>
<protein>
    <recommendedName>
        <fullName evidence="4">SnoaL-like domain-containing protein</fullName>
    </recommendedName>
</protein>
<accession>A0A8X9ADD0</accession>
<dbReference type="PANTHER" id="PTHR34213">
    <property type="entry name" value="NUCLEAR TRANSPORT FACTOR 2 (NTF2) FAMILY PROTEIN"/>
    <property type="match status" value="1"/>
</dbReference>
<feature type="signal peptide" evidence="1">
    <location>
        <begin position="1"/>
        <end position="30"/>
    </location>
</feature>
<evidence type="ECO:0000256" key="1">
    <source>
        <dbReference type="SAM" id="SignalP"/>
    </source>
</evidence>
<feature type="chain" id="PRO_5036488176" description="SnoaL-like domain-containing protein" evidence="1">
    <location>
        <begin position="31"/>
        <end position="236"/>
    </location>
</feature>
<comment type="caution">
    <text evidence="2">The sequence shown here is derived from an EMBL/GenBank/DDBJ whole genome shotgun (WGS) entry which is preliminary data.</text>
</comment>
<sequence>MCPTQHSSLRLLPHCGGLLGCVVLLGFGSAASCCSAVVASSSACSSSACSSSACSSSACSSSACRSAVGGGPVSSSQLHTCLFLIEFGLNHPRYASRATPKDFEIYAPNATFEDPLMRAHGVKQIKSAFYSLSKIFSESRIVDYTITEKETSPGKTEILIDNKQYYKFLGRDINMISLIKLDTEDGKVVAHQDRWDKKPLWDRETVKAPLMGHVIEATRRASMLATHALMRFGKDP</sequence>
<dbReference type="AlphaFoldDB" id="A0A8X9ADD0"/>
<reference evidence="2" key="2">
    <citation type="submission" date="2020-08" db="EMBL/GenBank/DDBJ databases">
        <title>Plant Genome Project.</title>
        <authorList>
            <person name="Zhang R.-G."/>
        </authorList>
    </citation>
    <scope>NUCLEOTIDE SEQUENCE</scope>
    <source>
        <strain evidence="2">Huo1</strain>
        <tissue evidence="2">Leaf</tissue>
    </source>
</reference>
<gene>
    <name evidence="2" type="ORF">SASPL_102452</name>
</gene>
<keyword evidence="3" id="KW-1185">Reference proteome</keyword>
<evidence type="ECO:0008006" key="4">
    <source>
        <dbReference type="Google" id="ProtNLM"/>
    </source>
</evidence>
<dbReference type="EMBL" id="PNBA02000001">
    <property type="protein sequence ID" value="KAG6437533.1"/>
    <property type="molecule type" value="Genomic_DNA"/>
</dbReference>
<dbReference type="SUPFAM" id="SSF54427">
    <property type="entry name" value="NTF2-like"/>
    <property type="match status" value="1"/>
</dbReference>
<dbReference type="Proteomes" id="UP000298416">
    <property type="component" value="Unassembled WGS sequence"/>
</dbReference>
<keyword evidence="1" id="KW-0732">Signal</keyword>
<proteinExistence type="predicted"/>
<organism evidence="2">
    <name type="scientific">Salvia splendens</name>
    <name type="common">Scarlet sage</name>
    <dbReference type="NCBI Taxonomy" id="180675"/>
    <lineage>
        <taxon>Eukaryota</taxon>
        <taxon>Viridiplantae</taxon>
        <taxon>Streptophyta</taxon>
        <taxon>Embryophyta</taxon>
        <taxon>Tracheophyta</taxon>
        <taxon>Spermatophyta</taxon>
        <taxon>Magnoliopsida</taxon>
        <taxon>eudicotyledons</taxon>
        <taxon>Gunneridae</taxon>
        <taxon>Pentapetalae</taxon>
        <taxon>asterids</taxon>
        <taxon>lamiids</taxon>
        <taxon>Lamiales</taxon>
        <taxon>Lamiaceae</taxon>
        <taxon>Nepetoideae</taxon>
        <taxon>Mentheae</taxon>
        <taxon>Salviinae</taxon>
        <taxon>Salvia</taxon>
        <taxon>Salvia subgen. Calosphace</taxon>
        <taxon>core Calosphace</taxon>
    </lineage>
</organism>
<evidence type="ECO:0000313" key="3">
    <source>
        <dbReference type="Proteomes" id="UP000298416"/>
    </source>
</evidence>
<reference evidence="2" key="1">
    <citation type="submission" date="2018-01" db="EMBL/GenBank/DDBJ databases">
        <authorList>
            <person name="Mao J.F."/>
        </authorList>
    </citation>
    <scope>NUCLEOTIDE SEQUENCE</scope>
    <source>
        <strain evidence="2">Huo1</strain>
        <tissue evidence="2">Leaf</tissue>
    </source>
</reference>
<evidence type="ECO:0000313" key="2">
    <source>
        <dbReference type="EMBL" id="KAG6437533.1"/>
    </source>
</evidence>
<dbReference type="PANTHER" id="PTHR34213:SF2">
    <property type="entry name" value="NUCLEAR TRANSPORT FACTOR 2 (NTF2) FAMILY PROTEIN"/>
    <property type="match status" value="1"/>
</dbReference>